<evidence type="ECO:0000256" key="1">
    <source>
        <dbReference type="SAM" id="Phobius"/>
    </source>
</evidence>
<organism evidence="2 3">
    <name type="scientific">Candidatus Woesebacteria bacterium RIFCSPLOWO2_01_FULL_44_14</name>
    <dbReference type="NCBI Taxonomy" id="1802525"/>
    <lineage>
        <taxon>Bacteria</taxon>
        <taxon>Candidatus Woeseibacteriota</taxon>
    </lineage>
</organism>
<dbReference type="STRING" id="1802525.A2975_02290"/>
<accession>A0A1F8BY39</accession>
<keyword evidence="1" id="KW-0812">Transmembrane</keyword>
<feature type="transmembrane region" description="Helical" evidence="1">
    <location>
        <begin position="34"/>
        <end position="57"/>
    </location>
</feature>
<feature type="transmembrane region" description="Helical" evidence="1">
    <location>
        <begin position="7"/>
        <end position="28"/>
    </location>
</feature>
<proteinExistence type="predicted"/>
<feature type="transmembrane region" description="Helical" evidence="1">
    <location>
        <begin position="69"/>
        <end position="95"/>
    </location>
</feature>
<keyword evidence="1" id="KW-1133">Transmembrane helix</keyword>
<sequence length="134" mass="14674">MKRLIKTFVIETAVLYLVSLTVAGLSFSEGFKSLLLTGVALTIATYLAKPVITILLLPLNLITFGVFKWASHAIVLFLVDLVLDEFTITGFAFAGYASEWFSLPAISLPQGITSYIAYSLVLSVITGIFYWLAK</sequence>
<evidence type="ECO:0000313" key="3">
    <source>
        <dbReference type="Proteomes" id="UP000178429"/>
    </source>
</evidence>
<gene>
    <name evidence="2" type="ORF">A2975_02290</name>
</gene>
<evidence type="ECO:0000313" key="2">
    <source>
        <dbReference type="EMBL" id="OGM68987.1"/>
    </source>
</evidence>
<reference evidence="2 3" key="1">
    <citation type="journal article" date="2016" name="Nat. Commun.">
        <title>Thousands of microbial genomes shed light on interconnected biogeochemical processes in an aquifer system.</title>
        <authorList>
            <person name="Anantharaman K."/>
            <person name="Brown C.T."/>
            <person name="Hug L.A."/>
            <person name="Sharon I."/>
            <person name="Castelle C.J."/>
            <person name="Probst A.J."/>
            <person name="Thomas B.C."/>
            <person name="Singh A."/>
            <person name="Wilkins M.J."/>
            <person name="Karaoz U."/>
            <person name="Brodie E.L."/>
            <person name="Williams K.H."/>
            <person name="Hubbard S.S."/>
            <person name="Banfield J.F."/>
        </authorList>
    </citation>
    <scope>NUCLEOTIDE SEQUENCE [LARGE SCALE GENOMIC DNA]</scope>
</reference>
<dbReference type="InterPro" id="IPR007165">
    <property type="entry name" value="Phage_holin_4_2"/>
</dbReference>
<comment type="caution">
    <text evidence="2">The sequence shown here is derived from an EMBL/GenBank/DDBJ whole genome shotgun (WGS) entry which is preliminary data.</text>
</comment>
<dbReference type="AlphaFoldDB" id="A0A1F8BY39"/>
<feature type="transmembrane region" description="Helical" evidence="1">
    <location>
        <begin position="115"/>
        <end position="133"/>
    </location>
</feature>
<dbReference type="EMBL" id="MGHL01000015">
    <property type="protein sequence ID" value="OGM68987.1"/>
    <property type="molecule type" value="Genomic_DNA"/>
</dbReference>
<dbReference type="Proteomes" id="UP000178429">
    <property type="component" value="Unassembled WGS sequence"/>
</dbReference>
<dbReference type="Pfam" id="PF04020">
    <property type="entry name" value="Phage_holin_4_2"/>
    <property type="match status" value="1"/>
</dbReference>
<keyword evidence="1" id="KW-0472">Membrane</keyword>
<protein>
    <submittedName>
        <fullName evidence="2">Uncharacterized protein</fullName>
    </submittedName>
</protein>
<name>A0A1F8BY39_9BACT</name>